<evidence type="ECO:0000256" key="3">
    <source>
        <dbReference type="ARBA" id="ARBA00012439"/>
    </source>
</evidence>
<dbReference type="PANTHER" id="PTHR43281">
    <property type="entry name" value="FARNESYL DIPHOSPHATE SYNTHASE"/>
    <property type="match status" value="1"/>
</dbReference>
<evidence type="ECO:0000256" key="9">
    <source>
        <dbReference type="ARBA" id="ARBA00032380"/>
    </source>
</evidence>
<dbReference type="InterPro" id="IPR033749">
    <property type="entry name" value="Polyprenyl_synt_CS"/>
</dbReference>
<evidence type="ECO:0000256" key="4">
    <source>
        <dbReference type="ARBA" id="ARBA00015100"/>
    </source>
</evidence>
<dbReference type="PROSITE" id="PS00444">
    <property type="entry name" value="POLYPRENYL_SYNTHASE_2"/>
    <property type="match status" value="1"/>
</dbReference>
<dbReference type="InterPro" id="IPR000092">
    <property type="entry name" value="Polyprenyl_synt"/>
</dbReference>
<evidence type="ECO:0000256" key="11">
    <source>
        <dbReference type="ARBA" id="ARBA00049399"/>
    </source>
</evidence>
<comment type="catalytic activity">
    <reaction evidence="11">
        <text>isopentenyl diphosphate + (2E)-geranyl diphosphate = (2E,6E)-farnesyl diphosphate + diphosphate</text>
        <dbReference type="Rhea" id="RHEA:19361"/>
        <dbReference type="ChEBI" id="CHEBI:33019"/>
        <dbReference type="ChEBI" id="CHEBI:58057"/>
        <dbReference type="ChEBI" id="CHEBI:128769"/>
        <dbReference type="ChEBI" id="CHEBI:175763"/>
        <dbReference type="EC" id="2.5.1.10"/>
    </reaction>
</comment>
<dbReference type="EMBL" id="DXEI01000117">
    <property type="protein sequence ID" value="HIX95364.1"/>
    <property type="molecule type" value="Genomic_DNA"/>
</dbReference>
<dbReference type="SUPFAM" id="SSF48576">
    <property type="entry name" value="Terpenoid synthases"/>
    <property type="match status" value="1"/>
</dbReference>
<dbReference type="PROSITE" id="PS00723">
    <property type="entry name" value="POLYPRENYL_SYNTHASE_1"/>
    <property type="match status" value="1"/>
</dbReference>
<dbReference type="InterPro" id="IPR053378">
    <property type="entry name" value="Prenyl_diphosphate_synthase"/>
</dbReference>
<evidence type="ECO:0000256" key="6">
    <source>
        <dbReference type="ARBA" id="ARBA00022723"/>
    </source>
</evidence>
<dbReference type="InterPro" id="IPR008949">
    <property type="entry name" value="Isoprenoid_synthase_dom_sf"/>
</dbReference>
<dbReference type="NCBIfam" id="NF045485">
    <property type="entry name" value="FPPsyn"/>
    <property type="match status" value="1"/>
</dbReference>
<dbReference type="GO" id="GO:0016114">
    <property type="term" value="P:terpenoid biosynthetic process"/>
    <property type="evidence" value="ECO:0007669"/>
    <property type="project" value="UniProtKB-ARBA"/>
</dbReference>
<accession>A0A9D2BVW1</accession>
<comment type="cofactor">
    <cofactor evidence="1">
        <name>Mg(2+)</name>
        <dbReference type="ChEBI" id="CHEBI:18420"/>
    </cofactor>
</comment>
<comment type="caution">
    <text evidence="13">The sequence shown here is derived from an EMBL/GenBank/DDBJ whole genome shotgun (WGS) entry which is preliminary data.</text>
</comment>
<organism evidence="13 14">
    <name type="scientific">Candidatus Gemmiger excrementipullorum</name>
    <dbReference type="NCBI Taxonomy" id="2838610"/>
    <lineage>
        <taxon>Bacteria</taxon>
        <taxon>Bacillati</taxon>
        <taxon>Bacillota</taxon>
        <taxon>Clostridia</taxon>
        <taxon>Eubacteriales</taxon>
        <taxon>Gemmiger</taxon>
    </lineage>
</organism>
<dbReference type="PANTHER" id="PTHR43281:SF1">
    <property type="entry name" value="FARNESYL DIPHOSPHATE SYNTHASE"/>
    <property type="match status" value="1"/>
</dbReference>
<dbReference type="GO" id="GO:0004337">
    <property type="term" value="F:(2E,6E)-farnesyl diphosphate synthase activity"/>
    <property type="evidence" value="ECO:0007669"/>
    <property type="project" value="UniProtKB-EC"/>
</dbReference>
<dbReference type="Proteomes" id="UP000886751">
    <property type="component" value="Unassembled WGS sequence"/>
</dbReference>
<evidence type="ECO:0000256" key="7">
    <source>
        <dbReference type="ARBA" id="ARBA00022842"/>
    </source>
</evidence>
<keyword evidence="5 12" id="KW-0808">Transferase</keyword>
<comment type="similarity">
    <text evidence="2 12">Belongs to the FPP/GGPP synthase family.</text>
</comment>
<reference evidence="13" key="1">
    <citation type="journal article" date="2021" name="PeerJ">
        <title>Extensive microbial diversity within the chicken gut microbiome revealed by metagenomics and culture.</title>
        <authorList>
            <person name="Gilroy R."/>
            <person name="Ravi A."/>
            <person name="Getino M."/>
            <person name="Pursley I."/>
            <person name="Horton D.L."/>
            <person name="Alikhan N.F."/>
            <person name="Baker D."/>
            <person name="Gharbi K."/>
            <person name="Hall N."/>
            <person name="Watson M."/>
            <person name="Adriaenssens E.M."/>
            <person name="Foster-Nyarko E."/>
            <person name="Jarju S."/>
            <person name="Secka A."/>
            <person name="Antonio M."/>
            <person name="Oren A."/>
            <person name="Chaudhuri R.R."/>
            <person name="La Ragione R."/>
            <person name="Hildebrand F."/>
            <person name="Pallen M.J."/>
        </authorList>
    </citation>
    <scope>NUCLEOTIDE SEQUENCE</scope>
    <source>
        <strain evidence="13">ChiHecec2B26-7398</strain>
    </source>
</reference>
<evidence type="ECO:0000256" key="1">
    <source>
        <dbReference type="ARBA" id="ARBA00001946"/>
    </source>
</evidence>
<name>A0A9D2BVW1_9FIRM</name>
<dbReference type="GO" id="GO:0005737">
    <property type="term" value="C:cytoplasm"/>
    <property type="evidence" value="ECO:0007669"/>
    <property type="project" value="UniProtKB-ARBA"/>
</dbReference>
<keyword evidence="8" id="KW-0414">Isoprene biosynthesis</keyword>
<dbReference type="Gene3D" id="1.10.600.10">
    <property type="entry name" value="Farnesyl Diphosphate Synthase"/>
    <property type="match status" value="1"/>
</dbReference>
<evidence type="ECO:0000256" key="5">
    <source>
        <dbReference type="ARBA" id="ARBA00022679"/>
    </source>
</evidence>
<protein>
    <recommendedName>
        <fullName evidence="4">Farnesyl diphosphate synthase</fullName>
        <ecNumber evidence="3">2.5.1.10</ecNumber>
    </recommendedName>
    <alternativeName>
        <fullName evidence="10">(2E,6E)-farnesyl diphosphate synthase</fullName>
    </alternativeName>
    <alternativeName>
        <fullName evidence="9">Geranyltranstransferase</fullName>
    </alternativeName>
</protein>
<evidence type="ECO:0000256" key="8">
    <source>
        <dbReference type="ARBA" id="ARBA00023229"/>
    </source>
</evidence>
<dbReference type="GO" id="GO:0046872">
    <property type="term" value="F:metal ion binding"/>
    <property type="evidence" value="ECO:0007669"/>
    <property type="project" value="UniProtKB-KW"/>
</dbReference>
<evidence type="ECO:0000256" key="12">
    <source>
        <dbReference type="RuleBase" id="RU004466"/>
    </source>
</evidence>
<dbReference type="CDD" id="cd00685">
    <property type="entry name" value="Trans_IPPS_HT"/>
    <property type="match status" value="1"/>
</dbReference>
<evidence type="ECO:0000256" key="2">
    <source>
        <dbReference type="ARBA" id="ARBA00006706"/>
    </source>
</evidence>
<keyword evidence="7" id="KW-0460">Magnesium</keyword>
<sequence>MTQQQYKETAQAWAQRTEQRLAELCGEYLPQDAEIGQAARYSLLGGGKRVRAVLTLAACELAGAPAERALAYACALEMLHCYSLIHDDLPCMDDDDFRRGRPSCHKQYGEATALLAADALVTAAFEVIANAALPAQSRVQAAAVLAKAGGARGMLYGQELDKRYETQPASEEQLRALHAHKTGALIVAAVELGCLAAGADEALRAALAQYAAELGLVFQIVDDILDVTATTAELGKPAGSDASMDKTTFVTLYGLQGARALAESHNRAALDALQGFGEEAALLRLLADDLLQRKK</sequence>
<gene>
    <name evidence="13" type="ORF">H9846_07895</name>
</gene>
<reference evidence="13" key="2">
    <citation type="submission" date="2021-04" db="EMBL/GenBank/DDBJ databases">
        <authorList>
            <person name="Gilroy R."/>
        </authorList>
    </citation>
    <scope>NUCLEOTIDE SEQUENCE</scope>
    <source>
        <strain evidence="13">ChiHecec2B26-7398</strain>
    </source>
</reference>
<dbReference type="EC" id="2.5.1.10" evidence="3"/>
<dbReference type="SFLD" id="SFLDS00005">
    <property type="entry name" value="Isoprenoid_Synthase_Type_I"/>
    <property type="match status" value="1"/>
</dbReference>
<dbReference type="FunFam" id="1.10.600.10:FF:000001">
    <property type="entry name" value="Geranylgeranyl diphosphate synthase"/>
    <property type="match status" value="1"/>
</dbReference>
<evidence type="ECO:0000256" key="10">
    <source>
        <dbReference type="ARBA" id="ARBA00032873"/>
    </source>
</evidence>
<keyword evidence="6" id="KW-0479">Metal-binding</keyword>
<dbReference type="Pfam" id="PF00348">
    <property type="entry name" value="polyprenyl_synt"/>
    <property type="match status" value="1"/>
</dbReference>
<dbReference type="SFLD" id="SFLDG01017">
    <property type="entry name" value="Polyprenyl_Transferase_Like"/>
    <property type="match status" value="1"/>
</dbReference>
<dbReference type="AlphaFoldDB" id="A0A9D2BVW1"/>
<evidence type="ECO:0000313" key="13">
    <source>
        <dbReference type="EMBL" id="HIX95364.1"/>
    </source>
</evidence>
<proteinExistence type="inferred from homology"/>
<evidence type="ECO:0000313" key="14">
    <source>
        <dbReference type="Proteomes" id="UP000886751"/>
    </source>
</evidence>